<dbReference type="GO" id="GO:0003677">
    <property type="term" value="F:DNA binding"/>
    <property type="evidence" value="ECO:0007669"/>
    <property type="project" value="InterPro"/>
</dbReference>
<dbReference type="Gene3D" id="1.10.260.40">
    <property type="entry name" value="lambda repressor-like DNA-binding domains"/>
    <property type="match status" value="1"/>
</dbReference>
<evidence type="ECO:0000313" key="4">
    <source>
        <dbReference type="Proteomes" id="UP000017175"/>
    </source>
</evidence>
<dbReference type="CDD" id="cd00093">
    <property type="entry name" value="HTH_XRE"/>
    <property type="match status" value="1"/>
</dbReference>
<dbReference type="Pfam" id="PF06114">
    <property type="entry name" value="Peptidase_M78"/>
    <property type="match status" value="1"/>
</dbReference>
<dbReference type="PANTHER" id="PTHR43236">
    <property type="entry name" value="ANTITOXIN HIGA1"/>
    <property type="match status" value="1"/>
</dbReference>
<dbReference type="Proteomes" id="UP000017175">
    <property type="component" value="Chromosome"/>
</dbReference>
<organism evidence="3 4">
    <name type="scientific">Pseudomonas fluorescens NCIMB 11764</name>
    <dbReference type="NCBI Taxonomy" id="1221522"/>
    <lineage>
        <taxon>Bacteria</taxon>
        <taxon>Pseudomonadati</taxon>
        <taxon>Pseudomonadota</taxon>
        <taxon>Gammaproteobacteria</taxon>
        <taxon>Pseudomonadales</taxon>
        <taxon>Pseudomonadaceae</taxon>
        <taxon>Pseudomonas</taxon>
    </lineage>
</organism>
<dbReference type="InterPro" id="IPR001387">
    <property type="entry name" value="Cro/C1-type_HTH"/>
</dbReference>
<dbReference type="PANTHER" id="PTHR43236:SF2">
    <property type="entry name" value="BLL0069 PROTEIN"/>
    <property type="match status" value="1"/>
</dbReference>
<accession>A0A0K1QM82</accession>
<feature type="domain" description="IrrE N-terminal-like" evidence="2">
    <location>
        <begin position="166"/>
        <end position="293"/>
    </location>
</feature>
<dbReference type="eggNOG" id="COG2856">
    <property type="taxonomic scope" value="Bacteria"/>
</dbReference>
<sequence length="378" mass="42708">MEALINPDLLRWARERASLSTSALAKSLGTQEDNVLAWEQGTKRPSFNQAMNYARQTYIPFGYLYLPQPPEENPSLPDLRTINGRRSRGYSLALMDTIRWAAERQEWYRDYLISQGITENSVVGKFSVSDSFEEIVADIRAVLGLSNIPKRGDFEDYFKSLVGNIESTGILVMRNSVVNNNTSRPLLVEEFRGFAISDKLAPVIFINTADCPEARLFTLAHELSHIWLGHSGVSDGDPANHRLEEILCNAVAAELLTPGREFLSFWDAEIEWQENIPRLTNIFHVSGWVIARRALTFNLITAFEYEAFVARKITEYKARDKEGAPPYNRLQTARVSKTLAIAVASEALSGRMLYRDAARLIGVKPHKLSDYSKKELGF</sequence>
<evidence type="ECO:0000259" key="2">
    <source>
        <dbReference type="Pfam" id="PF06114"/>
    </source>
</evidence>
<name>A0A0K1QM82_PSEFL</name>
<protein>
    <submittedName>
        <fullName evidence="3">Peptidase</fullName>
    </submittedName>
</protein>
<dbReference type="InterPro" id="IPR010359">
    <property type="entry name" value="IrrE_HExxH"/>
</dbReference>
<gene>
    <name evidence="3" type="ORF">B723_10535</name>
</gene>
<dbReference type="RefSeq" id="WP_017340331.1">
    <property type="nucleotide sequence ID" value="NZ_CP010945.1"/>
</dbReference>
<comment type="similarity">
    <text evidence="1">Belongs to the short-chain fatty acyl-CoA assimilation regulator (ScfR) family.</text>
</comment>
<dbReference type="InterPro" id="IPR052345">
    <property type="entry name" value="Rad_response_metalloprotease"/>
</dbReference>
<evidence type="ECO:0000313" key="3">
    <source>
        <dbReference type="EMBL" id="AKV06813.1"/>
    </source>
</evidence>
<dbReference type="InterPro" id="IPR010982">
    <property type="entry name" value="Lambda_DNA-bd_dom_sf"/>
</dbReference>
<reference evidence="3 4" key="1">
    <citation type="journal article" date="2012" name="J. Bacteriol.">
        <title>Draft genome sequence of the cyanide-utilizing bacterium Pseudomonas fluorescens strain NCIMB 11764.</title>
        <authorList>
            <person name="Vilo C.A."/>
            <person name="Benedik M.J."/>
            <person name="Kunz D.A."/>
            <person name="Dong Q."/>
        </authorList>
    </citation>
    <scope>NUCLEOTIDE SEQUENCE [LARGE SCALE GENOMIC DNA]</scope>
    <source>
        <strain evidence="3 4">NCIMB 11764</strain>
    </source>
</reference>
<dbReference type="EMBL" id="CP010945">
    <property type="protein sequence ID" value="AKV06813.1"/>
    <property type="molecule type" value="Genomic_DNA"/>
</dbReference>
<dbReference type="Gene3D" id="1.10.10.2910">
    <property type="match status" value="1"/>
</dbReference>
<proteinExistence type="inferred from homology"/>
<evidence type="ECO:0000256" key="1">
    <source>
        <dbReference type="ARBA" id="ARBA00007227"/>
    </source>
</evidence>
<dbReference type="AlphaFoldDB" id="A0A0K1QM82"/>
<dbReference type="SUPFAM" id="SSF47413">
    <property type="entry name" value="lambda repressor-like DNA-binding domains"/>
    <property type="match status" value="1"/>
</dbReference>
<dbReference type="OrthoDB" id="9796786at2"/>